<evidence type="ECO:0000313" key="3">
    <source>
        <dbReference type="Proteomes" id="UP000033099"/>
    </source>
</evidence>
<dbReference type="Pfam" id="PF06812">
    <property type="entry name" value="ImpA_N"/>
    <property type="match status" value="1"/>
</dbReference>
<dbReference type="InterPro" id="IPR010657">
    <property type="entry name" value="ImpA_N"/>
</dbReference>
<dbReference type="KEGG" id="pfb:VO64_0710"/>
<feature type="domain" description="ImpA N-terminal" evidence="1">
    <location>
        <begin position="26"/>
        <end position="135"/>
    </location>
</feature>
<evidence type="ECO:0000313" key="2">
    <source>
        <dbReference type="EMBL" id="AKA81256.1"/>
    </source>
</evidence>
<gene>
    <name evidence="2" type="ORF">VO64_0710</name>
</gene>
<sequence>MEGDVFDEMEYSEKLFDYYQEVAKVPCRADSFTGDDMRFSGEFETLEDELGKTRSIHAQGLPDWPKVCRLSESLLREHSKDLRVAVWLTWALYQCHSFTGLLAGLGLLRNLCEHHWAQVHPSKLRTRVAALGWLVLRLEPLFAQNLCVAEQVPVLQALLEHLVRLDQLWGQKLGNEAPQLLPVRRQLSERLARTEQDGAKPEVVVGAIAPVKPVTTQLPQPGQPIDNEKDAHRLLRSLQEQARPLCAWWLRQDTRDPRALRLGRTLAWMTLINYPDADSERVTALRPLAADKLKRYEERLGQGQYAELLLELEVSLTGAMFWFDGLRMAWECLEALHADLAMTELEMHFALLLQRLPNLPEYRFDDGTPFADPATCGWIALHVRPHLHRSEPSTVVTDTSLEPWEAALEAVLPCLRTKGLKAAVVVLKQGLHAAPGERARFHWRLALARLCVKAGKHDLARDQLEQLQDELQRNGLERWEPQLALQVGQCLYRCYDLLPQGHGIRECKESLHRRLCQLDLEAVLE</sequence>
<organism evidence="2 3">
    <name type="scientific">Pseudomonas synxantha</name>
    <dbReference type="NCBI Taxonomy" id="47883"/>
    <lineage>
        <taxon>Bacteria</taxon>
        <taxon>Pseudomonadati</taxon>
        <taxon>Pseudomonadota</taxon>
        <taxon>Gammaproteobacteria</taxon>
        <taxon>Pseudomonadales</taxon>
        <taxon>Pseudomonadaceae</taxon>
        <taxon>Pseudomonas</taxon>
    </lineage>
</organism>
<dbReference type="Pfam" id="PF16989">
    <property type="entry name" value="T6SS_VasJ"/>
    <property type="match status" value="1"/>
</dbReference>
<reference evidence="2 3" key="1">
    <citation type="journal article" date="2015" name="Genome Announc.">
        <title>Complete Genome Sequence of Biocontrol Strain Pseudomonas fluorescens LBUM223.</title>
        <authorList>
            <person name="Roquigny R."/>
            <person name="Arseneault T."/>
            <person name="Gadkar V.J."/>
            <person name="Novinscak A."/>
            <person name="Joly D.L."/>
            <person name="Filion M."/>
        </authorList>
    </citation>
    <scope>NUCLEOTIDE SEQUENCE [LARGE SCALE GENOMIC DNA]</scope>
    <source>
        <strain evidence="2 3">LBUM223</strain>
    </source>
</reference>
<dbReference type="PANTHER" id="PTHR37024">
    <property type="entry name" value="TYPE VI SECRETION SYSTEM DUF2094 AND IMPA-RELATED DOMAIN PROTEIN"/>
    <property type="match status" value="1"/>
</dbReference>
<dbReference type="AlphaFoldDB" id="A0AAU8TFU4"/>
<dbReference type="EMBL" id="CP011117">
    <property type="protein sequence ID" value="AKA81256.1"/>
    <property type="molecule type" value="Genomic_DNA"/>
</dbReference>
<name>A0AAU8TFU4_9PSED</name>
<dbReference type="Proteomes" id="UP000033099">
    <property type="component" value="Chromosome"/>
</dbReference>
<dbReference type="NCBIfam" id="TIGR03362">
    <property type="entry name" value="VI_chp_7"/>
    <property type="match status" value="1"/>
</dbReference>
<dbReference type="InterPro" id="IPR017739">
    <property type="entry name" value="T6SS-assoc_VCA0119"/>
</dbReference>
<protein>
    <submittedName>
        <fullName evidence="2">Uncharacterized protein ImpA</fullName>
    </submittedName>
</protein>
<proteinExistence type="predicted"/>
<dbReference type="PANTHER" id="PTHR37024:SF5">
    <property type="entry name" value="IMPA N-TERMINAL DOMAIN-CONTAINING PROTEIN"/>
    <property type="match status" value="1"/>
</dbReference>
<evidence type="ECO:0000259" key="1">
    <source>
        <dbReference type="Pfam" id="PF06812"/>
    </source>
</evidence>
<accession>A0AAU8TFU4</accession>